<accession>A0A2Z2NXR5</accession>
<evidence type="ECO:0000313" key="2">
    <source>
        <dbReference type="EMBL" id="ASJ73610.1"/>
    </source>
</evidence>
<evidence type="ECO:0008006" key="4">
    <source>
        <dbReference type="Google" id="ProtNLM"/>
    </source>
</evidence>
<feature type="chain" id="PRO_5016459095" description="Lipocalin-like domain-containing protein" evidence="1">
    <location>
        <begin position="26"/>
        <end position="186"/>
    </location>
</feature>
<gene>
    <name evidence="2" type="ORF">IMCC3135_17655</name>
</gene>
<evidence type="ECO:0000313" key="3">
    <source>
        <dbReference type="Proteomes" id="UP000250079"/>
    </source>
</evidence>
<dbReference type="EMBL" id="CP018632">
    <property type="protein sequence ID" value="ASJ73610.1"/>
    <property type="molecule type" value="Genomic_DNA"/>
</dbReference>
<keyword evidence="3" id="KW-1185">Reference proteome</keyword>
<feature type="signal peptide" evidence="1">
    <location>
        <begin position="1"/>
        <end position="25"/>
    </location>
</feature>
<dbReference type="AlphaFoldDB" id="A0A2Z2NXR5"/>
<dbReference type="PROSITE" id="PS51257">
    <property type="entry name" value="PROKAR_LIPOPROTEIN"/>
    <property type="match status" value="1"/>
</dbReference>
<evidence type="ECO:0000256" key="1">
    <source>
        <dbReference type="SAM" id="SignalP"/>
    </source>
</evidence>
<dbReference type="KEGG" id="gai:IMCC3135_17655"/>
<protein>
    <recommendedName>
        <fullName evidence="4">Lipocalin-like domain-containing protein</fullName>
    </recommendedName>
</protein>
<keyword evidence="1" id="KW-0732">Signal</keyword>
<name>A0A2Z2NXR5_9GAMM</name>
<organism evidence="2 3">
    <name type="scientific">Granulosicoccus antarcticus IMCC3135</name>
    <dbReference type="NCBI Taxonomy" id="1192854"/>
    <lineage>
        <taxon>Bacteria</taxon>
        <taxon>Pseudomonadati</taxon>
        <taxon>Pseudomonadota</taxon>
        <taxon>Gammaproteobacteria</taxon>
        <taxon>Chromatiales</taxon>
        <taxon>Granulosicoccaceae</taxon>
        <taxon>Granulosicoccus</taxon>
    </lineage>
</organism>
<reference evidence="2 3" key="1">
    <citation type="submission" date="2016-12" db="EMBL/GenBank/DDBJ databases">
        <authorList>
            <person name="Song W.-J."/>
            <person name="Kurnit D.M."/>
        </authorList>
    </citation>
    <scope>NUCLEOTIDE SEQUENCE [LARGE SCALE GENOMIC DNA]</scope>
    <source>
        <strain evidence="2 3">IMCC3135</strain>
    </source>
</reference>
<proteinExistence type="predicted"/>
<sequence length="186" mass="19565">MNKFMKKRSLSIVGSIVLCSLALTACSDNDDDNESQPVADNTQPGLSAADLTGSWSTGCILDDVNDATDGYEIESVSFSDAGFTASAASFSDAGCTTAVVDDDDVDLQGTFSMGDTVLTASGLSATQIDFSYTDAVSGQERILLDLIAIQDGSLFLGEGDFDDLLENDLEARPVSLDLLEPYFAQP</sequence>
<dbReference type="RefSeq" id="WP_088918769.1">
    <property type="nucleotide sequence ID" value="NZ_CP018632.1"/>
</dbReference>
<dbReference type="Proteomes" id="UP000250079">
    <property type="component" value="Chromosome"/>
</dbReference>